<keyword evidence="3" id="KW-1185">Reference proteome</keyword>
<dbReference type="RefSeq" id="WP_407844770.1">
    <property type="nucleotide sequence ID" value="NZ_BAAFSG010000001.1"/>
</dbReference>
<dbReference type="Gene3D" id="3.40.50.300">
    <property type="entry name" value="P-loop containing nucleotide triphosphate hydrolases"/>
    <property type="match status" value="1"/>
</dbReference>
<dbReference type="SUPFAM" id="SSF52540">
    <property type="entry name" value="P-loop containing nucleoside triphosphate hydrolases"/>
    <property type="match status" value="1"/>
</dbReference>
<dbReference type="EMBL" id="BAAFSG010000001">
    <property type="protein sequence ID" value="GAB1254509.1"/>
    <property type="molecule type" value="Genomic_DNA"/>
</dbReference>
<evidence type="ECO:0000259" key="1">
    <source>
        <dbReference type="SMART" id="SM00382"/>
    </source>
</evidence>
<evidence type="ECO:0000313" key="2">
    <source>
        <dbReference type="EMBL" id="GAB1254509.1"/>
    </source>
</evidence>
<keyword evidence="2" id="KW-0067">ATP-binding</keyword>
<dbReference type="InterPro" id="IPR003593">
    <property type="entry name" value="AAA+_ATPase"/>
</dbReference>
<sequence>MFKKAERKQAKLRLALSGPSGSGKTTGALLIAKGIGGKIAVLDTERGSASLYADLCDFDVVELGPPYTPESYINIIREAERAGYSTLIVDSITHEWNGQGGILEIVDNVAKSKFRGNSYAAWNEGTPRHQKFIDAMLASPMHIIATMRSKAVYVETEKGNGKKTIEKQGSAPQQRDGLEYEFTAVLDLSVDGNLASASKDRTRLFRDPFVISEETGRTLLDWLNSGKSFTDQAKEANQEPMSKAQSNSLMAYLTKKHGDNRDAYLAELSSFFGRPIGSSRELTMADVSEFLEAVNSGREAA</sequence>
<dbReference type="SMART" id="SM00382">
    <property type="entry name" value="AAA"/>
    <property type="match status" value="1"/>
</dbReference>
<dbReference type="GO" id="GO:0005524">
    <property type="term" value="F:ATP binding"/>
    <property type="evidence" value="ECO:0007669"/>
    <property type="project" value="UniProtKB-KW"/>
</dbReference>
<protein>
    <submittedName>
        <fullName evidence="2">ATP-binding protein</fullName>
    </submittedName>
</protein>
<organism evidence="2 3">
    <name type="scientific">Desulfovibrio falkowii</name>
    <dbReference type="NCBI Taxonomy" id="3136602"/>
    <lineage>
        <taxon>Bacteria</taxon>
        <taxon>Pseudomonadati</taxon>
        <taxon>Thermodesulfobacteriota</taxon>
        <taxon>Desulfovibrionia</taxon>
        <taxon>Desulfovibrionales</taxon>
        <taxon>Desulfovibrionaceae</taxon>
        <taxon>Desulfovibrio</taxon>
    </lineage>
</organism>
<keyword evidence="2" id="KW-0547">Nucleotide-binding</keyword>
<reference evidence="2 3" key="1">
    <citation type="journal article" date="2025" name="Int. J. Syst. Evol. Microbiol.">
        <title>Desulfovibrio falkowii sp. nov., Porphyromonas miyakawae sp. nov., Mediterraneibacter flintii sp. nov. and Owariibacterium komagatae gen. nov., sp. nov., isolated from human faeces.</title>
        <authorList>
            <person name="Hamaguchi T."/>
            <person name="Ohara M."/>
            <person name="Hisatomi A."/>
            <person name="Sekiguchi K."/>
            <person name="Takeda J.I."/>
            <person name="Ueyama J."/>
            <person name="Ito M."/>
            <person name="Nishiwaki H."/>
            <person name="Ogi T."/>
            <person name="Hirayama M."/>
            <person name="Ohkuma M."/>
            <person name="Sakamoto M."/>
            <person name="Ohno K."/>
        </authorList>
    </citation>
    <scope>NUCLEOTIDE SEQUENCE [LARGE SCALE GENOMIC DNA]</scope>
    <source>
        <strain evidence="2 3">13CB8C</strain>
    </source>
</reference>
<evidence type="ECO:0000313" key="3">
    <source>
        <dbReference type="Proteomes" id="UP001628192"/>
    </source>
</evidence>
<comment type="caution">
    <text evidence="2">The sequence shown here is derived from an EMBL/GenBank/DDBJ whole genome shotgun (WGS) entry which is preliminary data.</text>
</comment>
<dbReference type="Pfam" id="PF13479">
    <property type="entry name" value="AAA_24"/>
    <property type="match status" value="1"/>
</dbReference>
<proteinExistence type="predicted"/>
<name>A0ABQ0E9N2_9BACT</name>
<dbReference type="InterPro" id="IPR027417">
    <property type="entry name" value="P-loop_NTPase"/>
</dbReference>
<feature type="domain" description="AAA+ ATPase" evidence="1">
    <location>
        <begin position="10"/>
        <end position="158"/>
    </location>
</feature>
<gene>
    <name evidence="2" type="ORF">Defa_19960</name>
</gene>
<dbReference type="Proteomes" id="UP001628192">
    <property type="component" value="Unassembled WGS sequence"/>
</dbReference>
<accession>A0ABQ0E9N2</accession>